<dbReference type="InterPro" id="IPR026444">
    <property type="entry name" value="Secre_tail"/>
</dbReference>
<evidence type="ECO:0008006" key="5">
    <source>
        <dbReference type="Google" id="ProtNLM"/>
    </source>
</evidence>
<dbReference type="Gene3D" id="2.60.120.260">
    <property type="entry name" value="Galactose-binding domain-like"/>
    <property type="match status" value="1"/>
</dbReference>
<reference evidence="4" key="1">
    <citation type="submission" date="2019-08" db="EMBL/GenBank/DDBJ databases">
        <authorList>
            <person name="Kucharzyk K."/>
            <person name="Murdoch R.W."/>
            <person name="Higgins S."/>
            <person name="Loffler F."/>
        </authorList>
    </citation>
    <scope>NUCLEOTIDE SEQUENCE</scope>
</reference>
<gene>
    <name evidence="4" type="ORF">SDC9_39178</name>
</gene>
<evidence type="ECO:0000259" key="3">
    <source>
        <dbReference type="Pfam" id="PF18962"/>
    </source>
</evidence>
<feature type="domain" description="Alpha-L-rhamnosidase six-hairpin glycosidase" evidence="2">
    <location>
        <begin position="386"/>
        <end position="702"/>
    </location>
</feature>
<organism evidence="4">
    <name type="scientific">bioreactor metagenome</name>
    <dbReference type="NCBI Taxonomy" id="1076179"/>
    <lineage>
        <taxon>unclassified sequences</taxon>
        <taxon>metagenomes</taxon>
        <taxon>ecological metagenomes</taxon>
    </lineage>
</organism>
<dbReference type="PANTHER" id="PTHR34987">
    <property type="entry name" value="C, PUTATIVE (AFU_ORTHOLOGUE AFUA_3G02880)-RELATED"/>
    <property type="match status" value="1"/>
</dbReference>
<protein>
    <recommendedName>
        <fullName evidence="5">Secretion system C-terminal sorting domain-containing protein</fullName>
    </recommendedName>
</protein>
<keyword evidence="1" id="KW-0812">Transmembrane</keyword>
<dbReference type="InterPro" id="IPR008928">
    <property type="entry name" value="6-hairpin_glycosidase_sf"/>
</dbReference>
<dbReference type="Gene3D" id="1.50.10.10">
    <property type="match status" value="1"/>
</dbReference>
<feature type="transmembrane region" description="Helical" evidence="1">
    <location>
        <begin position="17"/>
        <end position="35"/>
    </location>
</feature>
<dbReference type="SUPFAM" id="SSF48208">
    <property type="entry name" value="Six-hairpin glycosidases"/>
    <property type="match status" value="1"/>
</dbReference>
<dbReference type="NCBIfam" id="TIGR04183">
    <property type="entry name" value="Por_Secre_tail"/>
    <property type="match status" value="1"/>
</dbReference>
<dbReference type="InterPro" id="IPR008979">
    <property type="entry name" value="Galactose-bd-like_sf"/>
</dbReference>
<dbReference type="SUPFAM" id="SSF49785">
    <property type="entry name" value="Galactose-binding domain-like"/>
    <property type="match status" value="1"/>
</dbReference>
<dbReference type="InterPro" id="IPR012341">
    <property type="entry name" value="6hp_glycosidase-like_sf"/>
</dbReference>
<keyword evidence="1" id="KW-0472">Membrane</keyword>
<dbReference type="Pfam" id="PF17389">
    <property type="entry name" value="Bac_rhamnosid6H"/>
    <property type="match status" value="1"/>
</dbReference>
<feature type="domain" description="Secretion system C-terminal sorting" evidence="3">
    <location>
        <begin position="849"/>
        <end position="914"/>
    </location>
</feature>
<keyword evidence="1" id="KW-1133">Transmembrane helix</keyword>
<dbReference type="Gene3D" id="2.60.420.10">
    <property type="entry name" value="Maltose phosphorylase, domain 3"/>
    <property type="match status" value="1"/>
</dbReference>
<dbReference type="InterPro" id="IPR035396">
    <property type="entry name" value="Bac_rhamnosid6H"/>
</dbReference>
<proteinExistence type="predicted"/>
<dbReference type="GO" id="GO:0005975">
    <property type="term" value="P:carbohydrate metabolic process"/>
    <property type="evidence" value="ECO:0007669"/>
    <property type="project" value="InterPro"/>
</dbReference>
<name>A0A644VRK9_9ZZZZ</name>
<comment type="caution">
    <text evidence="4">The sequence shown here is derived from an EMBL/GenBank/DDBJ whole genome shotgun (WGS) entry which is preliminary data.</text>
</comment>
<evidence type="ECO:0000313" key="4">
    <source>
        <dbReference type="EMBL" id="MPL93053.1"/>
    </source>
</evidence>
<accession>A0A644VRK9</accession>
<dbReference type="EMBL" id="VSSQ01000379">
    <property type="protein sequence ID" value="MPL93053.1"/>
    <property type="molecule type" value="Genomic_DNA"/>
</dbReference>
<dbReference type="Pfam" id="PF18962">
    <property type="entry name" value="Por_Secre_tail"/>
    <property type="match status" value="1"/>
</dbReference>
<sequence>MTGVSEKYDKTKILKQIFLFLFIITGLSIFPVLNAQDANINLQNKGIPVDNILDKRPFSETKNKKLNVGINTWNANWIWQEADGPANTWSCFRKTFLLDEIPLTAKARIAVDSKYWLWINGKEVILEGGLKRGPTPNDTYYDLIDIKKFLQTGMNVIAVQVWYFGKDGFSHHDSGKGGLLFECDLDDLVIKSDTTWKMIIHPSFERATVNIQPNVRLSESLIRYNAVNDTIGAWKDVDYDDSSWPVAVEKGIPPAAPWNSLSLRPIPQWRNSELRDYESISVEGQQLTLPYTTSMRTLVVADLPYNAQITPYLEIETTESKEIFIYSDSYHNWRDKGIMAEYVAAPGTSQYESLGWMNGHKIIYSIPVGVTVKSIKYRESGYDTEMAGSFVSDDVFYNKLWQKAQRTLYLAMRDNYMDCPDRERALWWGDAVIHIGKSFYALDRKSDLLSRKSISNLIKWQREDKVLYAPVPSGNWNNELPAQMLASVGEFGFWNYFMYTGDSATIVEVYPQVKAYLDLWMFKSNGLLTYRSGNWDWSDWGEDIDSEIIQNAWYYLALKAAKEMAVLSGNSADTLLYRNRMQDMQNSFNDVFWNGQAYRSPSYSGQTDDRANAMAVLAGFADKTKWSKIRSLLLTRRGASPYMEKYVLEALFLMGYERDALARMKHPDRYLNMVESMGTTLTEYFVSGGSNNHAWSGGPLILLSRYSAGVAPLAPSFDVYRVFPQEGSLNYIRSVVPSVKGNIEVEINKDSLNYQLKLISPYKTKAIVGIPVLPHPDKKIKSISLNDVTYWPDNHATGQDSVVYFRGVTGKYMVFELNPGIYEINAELENAFYSGVIREEYKDFQCRVSPNPVVDNLHIQFDQINTNLTEINIFNLRGKLIKSHKTYNHEVTLKVIDLLPGMYFIKVNNGQNTRTAYFVKQ</sequence>
<evidence type="ECO:0000259" key="2">
    <source>
        <dbReference type="Pfam" id="PF17389"/>
    </source>
</evidence>
<dbReference type="PANTHER" id="PTHR34987:SF2">
    <property type="entry name" value="B, PUTATIVE (AFU_ORTHOLOGUE AFUA_7G05040)-RELATED"/>
    <property type="match status" value="1"/>
</dbReference>
<dbReference type="AlphaFoldDB" id="A0A644VRK9"/>
<evidence type="ECO:0000256" key="1">
    <source>
        <dbReference type="SAM" id="Phobius"/>
    </source>
</evidence>